<dbReference type="SUPFAM" id="SSF55785">
    <property type="entry name" value="PYP-like sensor domain (PAS domain)"/>
    <property type="match status" value="1"/>
</dbReference>
<keyword evidence="9 10" id="KW-0472">Membrane</keyword>
<dbReference type="InterPro" id="IPR005467">
    <property type="entry name" value="His_kinase_dom"/>
</dbReference>
<keyword evidence="7" id="KW-0418">Kinase</keyword>
<dbReference type="InterPro" id="IPR035965">
    <property type="entry name" value="PAS-like_dom_sf"/>
</dbReference>
<evidence type="ECO:0000256" key="2">
    <source>
        <dbReference type="ARBA" id="ARBA00004370"/>
    </source>
</evidence>
<dbReference type="Gene3D" id="3.30.565.10">
    <property type="entry name" value="Histidine kinase-like ATPase, C-terminal domain"/>
    <property type="match status" value="1"/>
</dbReference>
<dbReference type="InterPro" id="IPR036097">
    <property type="entry name" value="HisK_dim/P_sf"/>
</dbReference>
<keyword evidence="6 10" id="KW-0812">Transmembrane</keyword>
<evidence type="ECO:0000256" key="5">
    <source>
        <dbReference type="ARBA" id="ARBA00022679"/>
    </source>
</evidence>
<dbReference type="AlphaFoldDB" id="A0A516V2U2"/>
<dbReference type="PROSITE" id="PS50113">
    <property type="entry name" value="PAC"/>
    <property type="match status" value="1"/>
</dbReference>
<evidence type="ECO:0000259" key="11">
    <source>
        <dbReference type="PROSITE" id="PS50109"/>
    </source>
</evidence>
<dbReference type="OrthoDB" id="9808408at2"/>
<dbReference type="Pfam" id="PF00512">
    <property type="entry name" value="HisKA"/>
    <property type="match status" value="1"/>
</dbReference>
<dbReference type="EMBL" id="CP041742">
    <property type="protein sequence ID" value="QDQ72850.1"/>
    <property type="molecule type" value="Genomic_DNA"/>
</dbReference>
<evidence type="ECO:0000256" key="8">
    <source>
        <dbReference type="ARBA" id="ARBA00022989"/>
    </source>
</evidence>
<dbReference type="SUPFAM" id="SSF55874">
    <property type="entry name" value="ATPase domain of HSP90 chaperone/DNA topoisomerase II/histidine kinase"/>
    <property type="match status" value="1"/>
</dbReference>
<sequence length="735" mass="81939">MRSDGATGAMLPDQLKRLLRPSYALAVVVLLLGLAAVFYYAYSRHERELRATQATFEGYATEITERMRQQVTYYDLILRGGVSLVASLDWPTAEQWGDYYRSLRIDEQFPSIVGLGFAPYLTSGQLQEFQLQLRDRGEGLFVVRPSGIRREYAPILYLVPGTPGNRAAIGYDMYAEPLRQAAMRAATDAGDTRMTAPVELVEDTGLPRVQPSALLYAPVYRSQLQLGSIAERRDTLRGWVYAPIRLQTLVEITTLTLQRPVRFRIRDVTGGGSALLYVDPAMRDGKVHAPPAFTTTRDIQVYGRHWRLEFESRPLAEIEAGAADLRATVLVGLVCALLLFGLVLALAMTEARADALASRMSESYRRSEQRFRRTMEYSAIGKALLDSHGIIVEANPSLARILGTTQDALVGQALGEQFADADDPLRTGQMQSMQDGVHRITKRLRRGDGEVRHAQLTFAPVPGEVGQDVVGLVQVEDVTERLRAEAQVRALNRTLETRVAVRTRELIHANEELESFAYSVSHDLRAPLRSIEGFSRLLRERYGEALDETGRAYLDRVRNASSRMDELIDAILKVSRIGRSELNPRATDLSRLAEEIVSELREQDPARQVEVGIEPGLVAWADPALARNLLQNLLDNAWKFTAATTAARIRLYRDDHSFVVEDNGAGFDPNYANKLFRPFQRLHAQQDFAGHGIGLATVRRVLERHGGSIRAEGKPGEGARFVFVFPEPPAEESAS</sequence>
<keyword evidence="4" id="KW-0597">Phosphoprotein</keyword>
<dbReference type="GO" id="GO:0000156">
    <property type="term" value="F:phosphorelay response regulator activity"/>
    <property type="evidence" value="ECO:0007669"/>
    <property type="project" value="TreeGrafter"/>
</dbReference>
<feature type="domain" description="PAS" evidence="12">
    <location>
        <begin position="367"/>
        <end position="423"/>
    </location>
</feature>
<dbReference type="Pfam" id="PF13426">
    <property type="entry name" value="PAS_9"/>
    <property type="match status" value="1"/>
</dbReference>
<reference evidence="15 16" key="1">
    <citation type="submission" date="2019-07" db="EMBL/GenBank/DDBJ databases">
        <title>Lysobacter weifangensis sp. nov., isolated from bensulfuron-methyl contaminated farmland soil.</title>
        <authorList>
            <person name="Zhao H."/>
        </authorList>
    </citation>
    <scope>NUCLEOTIDE SEQUENCE [LARGE SCALE GENOMIC DNA]</scope>
    <source>
        <strain evidence="15 16">CC-Bw-6</strain>
    </source>
</reference>
<feature type="transmembrane region" description="Helical" evidence="10">
    <location>
        <begin position="23"/>
        <end position="42"/>
    </location>
</feature>
<evidence type="ECO:0000256" key="10">
    <source>
        <dbReference type="SAM" id="Phobius"/>
    </source>
</evidence>
<dbReference type="Proteomes" id="UP000315891">
    <property type="component" value="Chromosome"/>
</dbReference>
<dbReference type="Pfam" id="PF03924">
    <property type="entry name" value="CHASE"/>
    <property type="match status" value="1"/>
</dbReference>
<dbReference type="InterPro" id="IPR000014">
    <property type="entry name" value="PAS"/>
</dbReference>
<dbReference type="Pfam" id="PF02518">
    <property type="entry name" value="HATPase_c"/>
    <property type="match status" value="1"/>
</dbReference>
<dbReference type="GO" id="GO:0005886">
    <property type="term" value="C:plasma membrane"/>
    <property type="evidence" value="ECO:0007669"/>
    <property type="project" value="UniProtKB-ARBA"/>
</dbReference>
<dbReference type="PANTHER" id="PTHR42878:SF15">
    <property type="entry name" value="BACTERIOPHYTOCHROME"/>
    <property type="match status" value="1"/>
</dbReference>
<evidence type="ECO:0000259" key="13">
    <source>
        <dbReference type="PROSITE" id="PS50113"/>
    </source>
</evidence>
<feature type="domain" description="Histidine kinase" evidence="11">
    <location>
        <begin position="519"/>
        <end position="729"/>
    </location>
</feature>
<feature type="domain" description="CHASE" evidence="14">
    <location>
        <begin position="107"/>
        <end position="309"/>
    </location>
</feature>
<evidence type="ECO:0000256" key="4">
    <source>
        <dbReference type="ARBA" id="ARBA00022553"/>
    </source>
</evidence>
<dbReference type="Gene3D" id="3.30.450.350">
    <property type="entry name" value="CHASE domain"/>
    <property type="match status" value="1"/>
</dbReference>
<gene>
    <name evidence="15" type="ORF">FNZ56_02645</name>
</gene>
<evidence type="ECO:0000313" key="15">
    <source>
        <dbReference type="EMBL" id="QDQ72850.1"/>
    </source>
</evidence>
<feature type="transmembrane region" description="Helical" evidence="10">
    <location>
        <begin position="327"/>
        <end position="348"/>
    </location>
</feature>
<dbReference type="PROSITE" id="PS50109">
    <property type="entry name" value="HIS_KIN"/>
    <property type="match status" value="1"/>
</dbReference>
<evidence type="ECO:0000256" key="3">
    <source>
        <dbReference type="ARBA" id="ARBA00012438"/>
    </source>
</evidence>
<dbReference type="InterPro" id="IPR042240">
    <property type="entry name" value="CHASE_sf"/>
</dbReference>
<dbReference type="InterPro" id="IPR003594">
    <property type="entry name" value="HATPase_dom"/>
</dbReference>
<dbReference type="SMART" id="SM00388">
    <property type="entry name" value="HisKA"/>
    <property type="match status" value="1"/>
</dbReference>
<evidence type="ECO:0000313" key="16">
    <source>
        <dbReference type="Proteomes" id="UP000315891"/>
    </source>
</evidence>
<dbReference type="CDD" id="cd00082">
    <property type="entry name" value="HisKA"/>
    <property type="match status" value="1"/>
</dbReference>
<dbReference type="PROSITE" id="PS50112">
    <property type="entry name" value="PAS"/>
    <property type="match status" value="1"/>
</dbReference>
<dbReference type="PRINTS" id="PR00344">
    <property type="entry name" value="BCTRLSENSOR"/>
</dbReference>
<evidence type="ECO:0000256" key="7">
    <source>
        <dbReference type="ARBA" id="ARBA00022777"/>
    </source>
</evidence>
<evidence type="ECO:0000256" key="9">
    <source>
        <dbReference type="ARBA" id="ARBA00023136"/>
    </source>
</evidence>
<proteinExistence type="predicted"/>
<dbReference type="NCBIfam" id="TIGR00229">
    <property type="entry name" value="sensory_box"/>
    <property type="match status" value="1"/>
</dbReference>
<dbReference type="Gene3D" id="1.10.287.130">
    <property type="match status" value="1"/>
</dbReference>
<name>A0A516V2U2_9GAMM</name>
<dbReference type="EC" id="2.7.13.3" evidence="3"/>
<organism evidence="15 16">
    <name type="scientific">Pseudoluteimonas lycopersici</name>
    <dbReference type="NCBI Taxonomy" id="1324796"/>
    <lineage>
        <taxon>Bacteria</taxon>
        <taxon>Pseudomonadati</taxon>
        <taxon>Pseudomonadota</taxon>
        <taxon>Gammaproteobacteria</taxon>
        <taxon>Lysobacterales</taxon>
        <taxon>Lysobacteraceae</taxon>
        <taxon>Pseudoluteimonas</taxon>
    </lineage>
</organism>
<feature type="domain" description="PAC" evidence="13">
    <location>
        <begin position="438"/>
        <end position="490"/>
    </location>
</feature>
<dbReference type="Gene3D" id="3.30.450.20">
    <property type="entry name" value="PAS domain"/>
    <property type="match status" value="1"/>
</dbReference>
<keyword evidence="16" id="KW-1185">Reference proteome</keyword>
<evidence type="ECO:0000256" key="6">
    <source>
        <dbReference type="ARBA" id="ARBA00022692"/>
    </source>
</evidence>
<accession>A0A516V2U2</accession>
<dbReference type="CDD" id="cd00130">
    <property type="entry name" value="PAS"/>
    <property type="match status" value="1"/>
</dbReference>
<dbReference type="SMART" id="SM00091">
    <property type="entry name" value="PAS"/>
    <property type="match status" value="1"/>
</dbReference>
<dbReference type="InterPro" id="IPR004358">
    <property type="entry name" value="Sig_transdc_His_kin-like_C"/>
</dbReference>
<dbReference type="InterPro" id="IPR003661">
    <property type="entry name" value="HisK_dim/P_dom"/>
</dbReference>
<dbReference type="FunFam" id="3.30.565.10:FF:000006">
    <property type="entry name" value="Sensor histidine kinase WalK"/>
    <property type="match status" value="1"/>
</dbReference>
<dbReference type="SMART" id="SM01079">
    <property type="entry name" value="CHASE"/>
    <property type="match status" value="1"/>
</dbReference>
<protein>
    <recommendedName>
        <fullName evidence="3">histidine kinase</fullName>
        <ecNumber evidence="3">2.7.13.3</ecNumber>
    </recommendedName>
</protein>
<comment type="catalytic activity">
    <reaction evidence="1">
        <text>ATP + protein L-histidine = ADP + protein N-phospho-L-histidine.</text>
        <dbReference type="EC" id="2.7.13.3"/>
    </reaction>
</comment>
<dbReference type="FunFam" id="1.10.287.130:FF:000070">
    <property type="entry name" value="Histidine kinase sensor protein"/>
    <property type="match status" value="1"/>
</dbReference>
<dbReference type="RefSeq" id="WP_143878364.1">
    <property type="nucleotide sequence ID" value="NZ_BAABLZ010000002.1"/>
</dbReference>
<dbReference type="GO" id="GO:0007234">
    <property type="term" value="P:osmosensory signaling via phosphorelay pathway"/>
    <property type="evidence" value="ECO:0007669"/>
    <property type="project" value="TreeGrafter"/>
</dbReference>
<dbReference type="InterPro" id="IPR006189">
    <property type="entry name" value="CHASE_dom"/>
</dbReference>
<dbReference type="InterPro" id="IPR036890">
    <property type="entry name" value="HATPase_C_sf"/>
</dbReference>
<dbReference type="GO" id="GO:0000155">
    <property type="term" value="F:phosphorelay sensor kinase activity"/>
    <property type="evidence" value="ECO:0007669"/>
    <property type="project" value="InterPro"/>
</dbReference>
<dbReference type="InterPro" id="IPR050351">
    <property type="entry name" value="BphY/WalK/GraS-like"/>
</dbReference>
<evidence type="ECO:0000256" key="1">
    <source>
        <dbReference type="ARBA" id="ARBA00000085"/>
    </source>
</evidence>
<dbReference type="SUPFAM" id="SSF47384">
    <property type="entry name" value="Homodimeric domain of signal transducing histidine kinase"/>
    <property type="match status" value="1"/>
</dbReference>
<dbReference type="PANTHER" id="PTHR42878">
    <property type="entry name" value="TWO-COMPONENT HISTIDINE KINASE"/>
    <property type="match status" value="1"/>
</dbReference>
<dbReference type="GO" id="GO:0030295">
    <property type="term" value="F:protein kinase activator activity"/>
    <property type="evidence" value="ECO:0007669"/>
    <property type="project" value="TreeGrafter"/>
</dbReference>
<keyword evidence="8 10" id="KW-1133">Transmembrane helix</keyword>
<comment type="subcellular location">
    <subcellularLocation>
        <location evidence="2">Membrane</location>
    </subcellularLocation>
</comment>
<dbReference type="PROSITE" id="PS50839">
    <property type="entry name" value="CHASE"/>
    <property type="match status" value="1"/>
</dbReference>
<dbReference type="SMART" id="SM00387">
    <property type="entry name" value="HATPase_c"/>
    <property type="match status" value="1"/>
</dbReference>
<evidence type="ECO:0000259" key="12">
    <source>
        <dbReference type="PROSITE" id="PS50112"/>
    </source>
</evidence>
<keyword evidence="5" id="KW-0808">Transferase</keyword>
<dbReference type="InterPro" id="IPR000700">
    <property type="entry name" value="PAS-assoc_C"/>
</dbReference>
<evidence type="ECO:0000259" key="14">
    <source>
        <dbReference type="PROSITE" id="PS50839"/>
    </source>
</evidence>